<name>A0A4U9IAV9_9ENTR</name>
<dbReference type="Pfam" id="PF04228">
    <property type="entry name" value="Zn_peptidase"/>
    <property type="match status" value="1"/>
</dbReference>
<keyword evidence="6" id="KW-0482">Metalloprotease</keyword>
<evidence type="ECO:0000313" key="6">
    <source>
        <dbReference type="EMBL" id="VTP73956.1"/>
    </source>
</evidence>
<keyword evidence="3" id="KW-1133">Transmembrane helix</keyword>
<comment type="subcellular location">
    <subcellularLocation>
        <location evidence="1">Membrane</location>
        <topology evidence="1">Single-pass membrane protein</topology>
    </subcellularLocation>
</comment>
<dbReference type="EMBL" id="LR590464">
    <property type="protein sequence ID" value="VTP73956.1"/>
    <property type="molecule type" value="Genomic_DNA"/>
</dbReference>
<keyword evidence="2" id="KW-0812">Transmembrane</keyword>
<organism evidence="6 7">
    <name type="scientific">Leclercia adecarboxylata</name>
    <dbReference type="NCBI Taxonomy" id="83655"/>
    <lineage>
        <taxon>Bacteria</taxon>
        <taxon>Pseudomonadati</taxon>
        <taxon>Pseudomonadota</taxon>
        <taxon>Gammaproteobacteria</taxon>
        <taxon>Enterobacterales</taxon>
        <taxon>Enterobacteriaceae</taxon>
        <taxon>Leclercia</taxon>
    </lineage>
</organism>
<dbReference type="Proteomes" id="UP000310719">
    <property type="component" value="Chromosome"/>
</dbReference>
<dbReference type="AlphaFoldDB" id="A0A4U9IAV9"/>
<protein>
    <submittedName>
        <fullName evidence="6">Predicted metalloprotease</fullName>
    </submittedName>
</protein>
<evidence type="ECO:0000313" key="7">
    <source>
        <dbReference type="Proteomes" id="UP000310719"/>
    </source>
</evidence>
<evidence type="ECO:0000256" key="2">
    <source>
        <dbReference type="ARBA" id="ARBA00022692"/>
    </source>
</evidence>
<feature type="region of interest" description="Disordered" evidence="5">
    <location>
        <begin position="24"/>
        <end position="43"/>
    </location>
</feature>
<evidence type="ECO:0000256" key="5">
    <source>
        <dbReference type="SAM" id="MobiDB-lite"/>
    </source>
</evidence>
<gene>
    <name evidence="6" type="ORF">NCTC13032_05365</name>
</gene>
<dbReference type="GO" id="GO:0006508">
    <property type="term" value="P:proteolysis"/>
    <property type="evidence" value="ECO:0007669"/>
    <property type="project" value="UniProtKB-KW"/>
</dbReference>
<keyword evidence="6" id="KW-0645">Protease</keyword>
<reference evidence="6 7" key="1">
    <citation type="submission" date="2019-05" db="EMBL/GenBank/DDBJ databases">
        <authorList>
            <consortium name="Pathogen Informatics"/>
        </authorList>
    </citation>
    <scope>NUCLEOTIDE SEQUENCE [LARGE SCALE GENOMIC DNA]</scope>
    <source>
        <strain evidence="6 7">NCTC13032</strain>
    </source>
</reference>
<keyword evidence="6" id="KW-0378">Hydrolase</keyword>
<evidence type="ECO:0000256" key="1">
    <source>
        <dbReference type="ARBA" id="ARBA00004167"/>
    </source>
</evidence>
<evidence type="ECO:0000256" key="4">
    <source>
        <dbReference type="ARBA" id="ARBA00023136"/>
    </source>
</evidence>
<dbReference type="GO" id="GO:0016020">
    <property type="term" value="C:membrane"/>
    <property type="evidence" value="ECO:0007669"/>
    <property type="project" value="UniProtKB-SubCell"/>
</dbReference>
<keyword evidence="4" id="KW-0472">Membrane</keyword>
<sequence>MQQEGVLEAGDLEEALNAAQAIGDDRLQQQSQGHVVPDSFTHGTSEQRYSWFKKRF</sequence>
<proteinExistence type="predicted"/>
<dbReference type="PANTHER" id="PTHR30168">
    <property type="entry name" value="PUTATIVE MEMBRANE PROTEIN YPFJ"/>
    <property type="match status" value="1"/>
</dbReference>
<evidence type="ECO:0000256" key="3">
    <source>
        <dbReference type="ARBA" id="ARBA00022989"/>
    </source>
</evidence>
<dbReference type="GO" id="GO:0008237">
    <property type="term" value="F:metallopeptidase activity"/>
    <property type="evidence" value="ECO:0007669"/>
    <property type="project" value="UniProtKB-KW"/>
</dbReference>
<dbReference type="InterPro" id="IPR007343">
    <property type="entry name" value="Uncharacterised_pept_Zn_put"/>
</dbReference>
<dbReference type="PANTHER" id="PTHR30168:SF0">
    <property type="entry name" value="INNER MEMBRANE PROTEIN"/>
    <property type="match status" value="1"/>
</dbReference>
<accession>A0A4U9IAV9</accession>